<accession>A0ABR9SW23</accession>
<keyword evidence="2" id="KW-0677">Repeat</keyword>
<dbReference type="InterPro" id="IPR003591">
    <property type="entry name" value="Leu-rich_rpt_typical-subtyp"/>
</dbReference>
<dbReference type="PANTHER" id="PTHR45617:SF170">
    <property type="entry name" value="MIP14966P"/>
    <property type="match status" value="1"/>
</dbReference>
<organism evidence="5 6">
    <name type="scientific">Pseudomonas cyclaminis</name>
    <dbReference type="NCBI Taxonomy" id="2781239"/>
    <lineage>
        <taxon>Bacteria</taxon>
        <taxon>Pseudomonadati</taxon>
        <taxon>Pseudomonadota</taxon>
        <taxon>Gammaproteobacteria</taxon>
        <taxon>Pseudomonadales</taxon>
        <taxon>Pseudomonadaceae</taxon>
        <taxon>Pseudomonas</taxon>
    </lineage>
</organism>
<feature type="domain" description="Dermonecrotic toxin N-terminal" evidence="4">
    <location>
        <begin position="75"/>
        <end position="336"/>
    </location>
</feature>
<keyword evidence="6" id="KW-1185">Reference proteome</keyword>
<dbReference type="Pfam" id="PF20178">
    <property type="entry name" value="ToxA_N"/>
    <property type="match status" value="1"/>
</dbReference>
<evidence type="ECO:0000259" key="4">
    <source>
        <dbReference type="Pfam" id="PF20178"/>
    </source>
</evidence>
<keyword evidence="1" id="KW-0433">Leucine-rich repeat</keyword>
<dbReference type="Proteomes" id="UP000613075">
    <property type="component" value="Unassembled WGS sequence"/>
</dbReference>
<dbReference type="EMBL" id="JADDUM010000172">
    <property type="protein sequence ID" value="MBE8593113.1"/>
    <property type="molecule type" value="Genomic_DNA"/>
</dbReference>
<comment type="caution">
    <text evidence="5">The sequence shown here is derived from an EMBL/GenBank/DDBJ whole genome shotgun (WGS) entry which is preliminary data.</text>
</comment>
<dbReference type="PANTHER" id="PTHR45617">
    <property type="entry name" value="LEUCINE RICH REPEAT FAMILY PROTEIN"/>
    <property type="match status" value="1"/>
</dbReference>
<dbReference type="PROSITE" id="PS51450">
    <property type="entry name" value="LRR"/>
    <property type="match status" value="3"/>
</dbReference>
<evidence type="ECO:0000256" key="1">
    <source>
        <dbReference type="ARBA" id="ARBA00022614"/>
    </source>
</evidence>
<dbReference type="SUPFAM" id="SSF52058">
    <property type="entry name" value="L domain-like"/>
    <property type="match status" value="2"/>
</dbReference>
<dbReference type="SMART" id="SM00369">
    <property type="entry name" value="LRR_TYP"/>
    <property type="match status" value="10"/>
</dbReference>
<dbReference type="InterPro" id="IPR032675">
    <property type="entry name" value="LRR_dom_sf"/>
</dbReference>
<dbReference type="Gene3D" id="3.80.10.10">
    <property type="entry name" value="Ribonuclease Inhibitor"/>
    <property type="match status" value="3"/>
</dbReference>
<reference evidence="5 6" key="1">
    <citation type="submission" date="2020-10" db="EMBL/GenBank/DDBJ databases">
        <title>The draft genomes of Cyclamen pathogen Pseudomonas sp.</title>
        <authorList>
            <person name="Fujikawa T."/>
            <person name="Sawada H."/>
        </authorList>
    </citation>
    <scope>NUCLEOTIDE SEQUENCE [LARGE SCALE GENOMIC DNA]</scope>
    <source>
        <strain evidence="5 6">MAFF 301449</strain>
    </source>
</reference>
<proteinExistence type="predicted"/>
<evidence type="ECO:0000313" key="6">
    <source>
        <dbReference type="Proteomes" id="UP000613075"/>
    </source>
</evidence>
<name>A0ABR9SW23_9PSED</name>
<dbReference type="InterPro" id="IPR001611">
    <property type="entry name" value="Leu-rich_rpt"/>
</dbReference>
<dbReference type="InterPro" id="IPR046673">
    <property type="entry name" value="ToxA_N"/>
</dbReference>
<evidence type="ECO:0000256" key="3">
    <source>
        <dbReference type="SAM" id="MobiDB-lite"/>
    </source>
</evidence>
<dbReference type="Pfam" id="PF13855">
    <property type="entry name" value="LRR_8"/>
    <property type="match status" value="1"/>
</dbReference>
<feature type="compositionally biased region" description="Pro residues" evidence="3">
    <location>
        <begin position="1963"/>
        <end position="1974"/>
    </location>
</feature>
<dbReference type="RefSeq" id="WP_193901806.1">
    <property type="nucleotide sequence ID" value="NZ_JADDUM010000172.1"/>
</dbReference>
<feature type="region of interest" description="Disordered" evidence="3">
    <location>
        <begin position="1954"/>
        <end position="1974"/>
    </location>
</feature>
<evidence type="ECO:0000256" key="2">
    <source>
        <dbReference type="ARBA" id="ARBA00022737"/>
    </source>
</evidence>
<protein>
    <submittedName>
        <fullName evidence="5">Leucine-rich repeat domain-containing protein</fullName>
    </submittedName>
</protein>
<sequence>MGTPPAPAVPHYQILKNALPQWLGNAAAGKRAALANSAPVIADWYKNASEAQHQQLKRLNGNAWTAQNQVDSAMAALKSPADFGAEVLQQALASQYGIDADVRTTYLQLYIPLTVVGFTVKPGAARTWSVSLLDAALHNFEPSEAVAGGYEANSNFTTEPTSTGQFQALPAIAAKISIPQFTTLCRQLDIGGQYQRYLNNYLDQSNPVAKASLRYKVINSQLTALKLALYMALIKNDLPRSSYDAVYNLITDTPVNGCQPMECNELLIMSTRLTGIVVFSENLAASQVVLPVVVYIPDDPQHPVKHYASSQAFVHALAEKLRDPGYQRFFSRFVSHEDLGVFFANLNQRLSQVTWHPHTPGDPLPSWRETPTEKPNLQVRPRKISGELFEHLYQMNLSKLFNDARSQAVSTASADQKARWERWAFIQKIGNTLLQIIAFVAIPFVPPLGALMLAYTAYQVLDEAFEGIIDWAEGMTHQALGHALGFMEQLVQLGMFAVGTPIAEGLLRAALPAELLAFIERLKPVTRPSGKARLWQPDITPYRHDLKLPPDSRPNKLGLHRHRGQTVLPMGDDPYVLHTDSTTGRYSLHHPSRPDAYRPQVMTNGQGAWVTELERPLTWDTTTLMRRLGYSTDGISDARLQQARRISDTHDNALRKMHLTQQTPPPLLADTLKRIKIDQSLQDFIVQMGSDDPALYGQANSQLQLKLLTNYGLWPETKTLRFLDNQGNTIWELSRGADAAVVQIHEAQMKNGNLLRTIIECLDEPERKTLLEEPFGSPKSSSQTRASVLRKRLARIANNKRYSLFEAEYRGVERARDARVQKIMDAAPNRGLPTSVAEEILAGASGEELRAIDQAGVPERLVELAEWAQHEVRTTRAYEGLYLDSVESPDTHQLALHSLENLPGWLHTVRLEVRQYRADGALLDSIGAEDAPLKRTLIATAEGDYIPQDQSNTLFGTTDFYTAVLQAIPDASRDSLKIHIGQGPRLQQAIAEHAIDRQFVRRLLDANPQFKPTYDPSVMRLRGGMDGYRPADEPQPGPSAELSLEQRAQELLPALSADQIRDVVHTLENRPGGALATLVSLKNEYTKMDIDLANWEASTPRFHAVTEAPLNSLEYEYARRNRAHWAQQIRRAWRQESEVDSYFQPPAVNGQMLRLLSPINGEPPRLSARFEHISLLELAGDHAPLNINAFVQQFPRLRQLIIRKVRLEAFPHAVASMPHFNELILSDCNLALTAEDQTTLSSMTGLVTLDLYNNPLAHTLSVENMPNLQYLDLSNTGISELPRGLLSRAHLDLALLSNNRIQEVPAEIFTLPATTSNKFDLSGNPLSSRTLEQVKTYFQRTASYWDIDAAPADTAQVRRLYPSFNNDDVNRFIYSLPGDLQAGKIALNRLEIEYMGIYGDMLGWVSDARISAEERTARTLFRQDMEAAWRREIPMAENHNGITFGYELTLSRPVSGSLPALHTPFDHVTSLILRGNTGTLQPGAFLRAFPALKQLSIEHFTLTELPMEIANLHQLGTLRLNHNTLRLTPSSANALARMSRLEHLDLSENPLGLIPDTSRMARLSRLSLRNTGLTEIPADVLSATAAERHVDVSHNAISDIPETAFALPQSRIARFDLSSNPLSRQTLRRIKTHYSTVQQHWMASPPTAELQRLKALYPNLADAEIGRIYFQLPGDIDAASSELIRLGIEYDQLRTDLREWALNVPLRDPLLDVVLDAGTRAEEQLRRMQFKTVLEQCWRRETEADDSGSPPYRTHKLVFHAQLLGDMPRLRARFAHVTLVELIGEGSNLNADGLLRAFPNLRHLIIERYTLTDIPEPVFSMTALRELGLPENHIRLTPRSAGQLAEMSNLRYLDLSDNPLGITPDLRSLSHLKTIYLHNCGLTEVPPGAFGLGQLRVLDLSDNLIENLPSDLLEMPLPLNDESDLSGNPLSTQSLDLLRRYYRQTGYELGVEEAMFDDQGNPLTPPPTPEPMEE</sequence>
<dbReference type="Pfam" id="PF00560">
    <property type="entry name" value="LRR_1"/>
    <property type="match status" value="1"/>
</dbReference>
<evidence type="ECO:0000313" key="5">
    <source>
        <dbReference type="EMBL" id="MBE8593113.1"/>
    </source>
</evidence>
<gene>
    <name evidence="5" type="ORF">IQK56_20550</name>
</gene>